<gene>
    <name evidence="3" type="ORF">L0U88_17280</name>
</gene>
<evidence type="ECO:0000313" key="4">
    <source>
        <dbReference type="Proteomes" id="UP001200145"/>
    </source>
</evidence>
<dbReference type="Pfam" id="PF01370">
    <property type="entry name" value="Epimerase"/>
    <property type="match status" value="1"/>
</dbReference>
<dbReference type="EMBL" id="JAKEVY010000004">
    <property type="protein sequence ID" value="MCF1716398.1"/>
    <property type="molecule type" value="Genomic_DNA"/>
</dbReference>
<dbReference type="SUPFAM" id="SSF51735">
    <property type="entry name" value="NAD(P)-binding Rossmann-fold domains"/>
    <property type="match status" value="1"/>
</dbReference>
<feature type="domain" description="NAD-dependent epimerase/dehydratase" evidence="2">
    <location>
        <begin position="4"/>
        <end position="245"/>
    </location>
</feature>
<proteinExistence type="inferred from homology"/>
<accession>A0ABS9BL21</accession>
<dbReference type="Gene3D" id="3.90.25.10">
    <property type="entry name" value="UDP-galactose 4-epimerase, domain 1"/>
    <property type="match status" value="1"/>
</dbReference>
<evidence type="ECO:0000256" key="1">
    <source>
        <dbReference type="ARBA" id="ARBA00007637"/>
    </source>
</evidence>
<evidence type="ECO:0000259" key="2">
    <source>
        <dbReference type="Pfam" id="PF01370"/>
    </source>
</evidence>
<dbReference type="InterPro" id="IPR001509">
    <property type="entry name" value="Epimerase_deHydtase"/>
</dbReference>
<dbReference type="CDD" id="cd05256">
    <property type="entry name" value="UDP_AE_SDR_e"/>
    <property type="match status" value="1"/>
</dbReference>
<protein>
    <submittedName>
        <fullName evidence="3">SDR family oxidoreductase</fullName>
    </submittedName>
</protein>
<dbReference type="RefSeq" id="WP_234867560.1">
    <property type="nucleotide sequence ID" value="NZ_JAKEVY010000004.1"/>
</dbReference>
<dbReference type="PRINTS" id="PR01713">
    <property type="entry name" value="NUCEPIMERASE"/>
</dbReference>
<organism evidence="3 4">
    <name type="scientific">Flavihumibacter fluminis</name>
    <dbReference type="NCBI Taxonomy" id="2909236"/>
    <lineage>
        <taxon>Bacteria</taxon>
        <taxon>Pseudomonadati</taxon>
        <taxon>Bacteroidota</taxon>
        <taxon>Chitinophagia</taxon>
        <taxon>Chitinophagales</taxon>
        <taxon>Chitinophagaceae</taxon>
        <taxon>Flavihumibacter</taxon>
    </lineage>
</organism>
<dbReference type="Gene3D" id="3.40.50.720">
    <property type="entry name" value="NAD(P)-binding Rossmann-like Domain"/>
    <property type="match status" value="1"/>
</dbReference>
<reference evidence="3 4" key="1">
    <citation type="submission" date="2022-01" db="EMBL/GenBank/DDBJ databases">
        <title>Flavihumibacter sp. nov., isolated from sediment of a river.</title>
        <authorList>
            <person name="Liu H."/>
        </authorList>
    </citation>
    <scope>NUCLEOTIDE SEQUENCE [LARGE SCALE GENOMIC DNA]</scope>
    <source>
        <strain evidence="3 4">RY-1</strain>
    </source>
</reference>
<dbReference type="InterPro" id="IPR036291">
    <property type="entry name" value="NAD(P)-bd_dom_sf"/>
</dbReference>
<comment type="caution">
    <text evidence="3">The sequence shown here is derived from an EMBL/GenBank/DDBJ whole genome shotgun (WGS) entry which is preliminary data.</text>
</comment>
<sequence length="319" mass="34861">MKLLVTGGAGFIGSHIVEGLLKRRDVTGVRVLDNLSTGYLKNIEAFKEDDRFEFIEGDIRSVADCTKAATGMDMISHQAALGSVPRSIKDPATTHDVNVNGFLNILDAARGGGIKKMTYASSSSVYGDLPDSPKVETKTGRVLSPYAAGKMANELYAEAYARQYGIQLVGFRYFNVFGPRQDPNGAYAAVIPLFVKAALEGKAPVINGDGSITRDFTYVENVVNANLNALFEFEQPGTHEVFNIACGQTTSLNELWRLICKLCEIEIQPIYGPVRNGDILQSLAEISKAKMKLKYTILKTLEQGIEQTINWSHAIQVKS</sequence>
<name>A0ABS9BL21_9BACT</name>
<dbReference type="Proteomes" id="UP001200145">
    <property type="component" value="Unassembled WGS sequence"/>
</dbReference>
<dbReference type="PANTHER" id="PTHR43000">
    <property type="entry name" value="DTDP-D-GLUCOSE 4,6-DEHYDRATASE-RELATED"/>
    <property type="match status" value="1"/>
</dbReference>
<evidence type="ECO:0000313" key="3">
    <source>
        <dbReference type="EMBL" id="MCF1716398.1"/>
    </source>
</evidence>
<comment type="similarity">
    <text evidence="1">Belongs to the NAD(P)-dependent epimerase/dehydratase family.</text>
</comment>
<keyword evidence="4" id="KW-1185">Reference proteome</keyword>